<sequence length="117" mass="13784">MEQKQREERMIKLTIHVPEKLASGIETISKLKNLSQESLLRIWVEEGLEREELRFERLLLFAEMTGELDDKSIELLSRLKTRYFDEKSDGERGLDPYMLKSISLNHLYNAISQENSL</sequence>
<name>A0A3S9SWG6_9FIRM</name>
<accession>A0A3S9SWG6</accession>
<dbReference type="EMBL" id="CP016379">
    <property type="protein sequence ID" value="AZR72629.1"/>
    <property type="molecule type" value="Genomic_DNA"/>
</dbReference>
<gene>
    <name evidence="1" type="ORF">BBF96_04035</name>
</gene>
<reference evidence="1 2" key="1">
    <citation type="submission" date="2016-07" db="EMBL/GenBank/DDBJ databases">
        <title>Genome and transcriptome analysis of iron-reducing fermentative bacteria Anoxybacter fermentans.</title>
        <authorList>
            <person name="Zeng X."/>
            <person name="Shao Z."/>
        </authorList>
    </citation>
    <scope>NUCLEOTIDE SEQUENCE [LARGE SCALE GENOMIC DNA]</scope>
    <source>
        <strain evidence="1 2">DY22613</strain>
    </source>
</reference>
<dbReference type="AlphaFoldDB" id="A0A3S9SWG6"/>
<dbReference type="KEGG" id="aft:BBF96_04035"/>
<proteinExistence type="predicted"/>
<dbReference type="RefSeq" id="WP_127015959.1">
    <property type="nucleotide sequence ID" value="NZ_CP016379.1"/>
</dbReference>
<evidence type="ECO:0000313" key="1">
    <source>
        <dbReference type="EMBL" id="AZR72629.1"/>
    </source>
</evidence>
<keyword evidence="2" id="KW-1185">Reference proteome</keyword>
<dbReference type="Proteomes" id="UP000267250">
    <property type="component" value="Chromosome"/>
</dbReference>
<protein>
    <submittedName>
        <fullName evidence="1">Uncharacterized protein</fullName>
    </submittedName>
</protein>
<evidence type="ECO:0000313" key="2">
    <source>
        <dbReference type="Proteomes" id="UP000267250"/>
    </source>
</evidence>
<organism evidence="1 2">
    <name type="scientific">Anoxybacter fermentans</name>
    <dbReference type="NCBI Taxonomy" id="1323375"/>
    <lineage>
        <taxon>Bacteria</taxon>
        <taxon>Bacillati</taxon>
        <taxon>Bacillota</taxon>
        <taxon>Clostridia</taxon>
        <taxon>Halanaerobiales</taxon>
        <taxon>Anoxybacter</taxon>
    </lineage>
</organism>